<reference evidence="3 4" key="1">
    <citation type="submission" date="2018-02" db="EMBL/GenBank/DDBJ databases">
        <title>Draft Genome of Achromobacter spanius stain 6.</title>
        <authorList>
            <person name="Gunasekera T.S."/>
            <person name="Radwan O."/>
            <person name="Ruiz O.N."/>
        </authorList>
    </citation>
    <scope>NUCLEOTIDE SEQUENCE [LARGE SCALE GENOMIC DNA]</scope>
    <source>
        <strain evidence="3 4">6</strain>
    </source>
</reference>
<comment type="caution">
    <text evidence="3">The sequence shown here is derived from an EMBL/GenBank/DDBJ whole genome shotgun (WGS) entry which is preliminary data.</text>
</comment>
<evidence type="ECO:0000259" key="2">
    <source>
        <dbReference type="Pfam" id="PF24240"/>
    </source>
</evidence>
<evidence type="ECO:0000313" key="4">
    <source>
        <dbReference type="Proteomes" id="UP000239990"/>
    </source>
</evidence>
<feature type="domain" description="DUF7448" evidence="2">
    <location>
        <begin position="12"/>
        <end position="125"/>
    </location>
</feature>
<dbReference type="EMBL" id="PREU01000002">
    <property type="protein sequence ID" value="PPA77730.1"/>
    <property type="molecule type" value="Genomic_DNA"/>
</dbReference>
<accession>A0A2S5GXC6</accession>
<dbReference type="AlphaFoldDB" id="A0A2S5GXC6"/>
<protein>
    <recommendedName>
        <fullName evidence="2">DUF7448 domain-containing protein</fullName>
    </recommendedName>
</protein>
<proteinExistence type="predicted"/>
<sequence length="132" mass="14729">MPYENQRELPVLIGQVLAEVTATGDRIDFKTTDGKQYCMLHNQDCCESVSIESIVGDLNDLIGEPILVAEEVSSEGEPPPASEGSEWGGPESFTWTFYKLATRKGYVDIRWYGSSNGYYSESVDFYEILPEA</sequence>
<name>A0A2S5GXC6_9BURK</name>
<feature type="region of interest" description="Disordered" evidence="1">
    <location>
        <begin position="71"/>
        <end position="91"/>
    </location>
</feature>
<evidence type="ECO:0000256" key="1">
    <source>
        <dbReference type="SAM" id="MobiDB-lite"/>
    </source>
</evidence>
<dbReference type="Pfam" id="PF24240">
    <property type="entry name" value="DUF7448"/>
    <property type="match status" value="1"/>
</dbReference>
<dbReference type="InterPro" id="IPR055871">
    <property type="entry name" value="DUF7448"/>
</dbReference>
<dbReference type="OrthoDB" id="9256077at2"/>
<gene>
    <name evidence="3" type="ORF">C4E15_06610</name>
</gene>
<organism evidence="3 4">
    <name type="scientific">Achromobacter spanius</name>
    <dbReference type="NCBI Taxonomy" id="217203"/>
    <lineage>
        <taxon>Bacteria</taxon>
        <taxon>Pseudomonadati</taxon>
        <taxon>Pseudomonadota</taxon>
        <taxon>Betaproteobacteria</taxon>
        <taxon>Burkholderiales</taxon>
        <taxon>Alcaligenaceae</taxon>
        <taxon>Achromobacter</taxon>
    </lineage>
</organism>
<feature type="compositionally biased region" description="Low complexity" evidence="1">
    <location>
        <begin position="82"/>
        <end position="91"/>
    </location>
</feature>
<dbReference type="Proteomes" id="UP000239990">
    <property type="component" value="Unassembled WGS sequence"/>
</dbReference>
<evidence type="ECO:0000313" key="3">
    <source>
        <dbReference type="EMBL" id="PPA77730.1"/>
    </source>
</evidence>